<feature type="transmembrane region" description="Helical" evidence="2">
    <location>
        <begin position="61"/>
        <end position="85"/>
    </location>
</feature>
<keyword evidence="4" id="KW-1185">Reference proteome</keyword>
<dbReference type="EMBL" id="BAAAHB010000120">
    <property type="protein sequence ID" value="GAA0491171.1"/>
    <property type="molecule type" value="Genomic_DNA"/>
</dbReference>
<name>A0ABP3L5H5_9ACTN</name>
<gene>
    <name evidence="3" type="ORF">GCM10009544_59940</name>
</gene>
<evidence type="ECO:0000313" key="3">
    <source>
        <dbReference type="EMBL" id="GAA0491171.1"/>
    </source>
</evidence>
<evidence type="ECO:0000256" key="1">
    <source>
        <dbReference type="SAM" id="MobiDB-lite"/>
    </source>
</evidence>
<comment type="caution">
    <text evidence="3">The sequence shown here is derived from an EMBL/GenBank/DDBJ whole genome shotgun (WGS) entry which is preliminary data.</text>
</comment>
<dbReference type="Proteomes" id="UP001499895">
    <property type="component" value="Unassembled WGS sequence"/>
</dbReference>
<keyword evidence="2" id="KW-1133">Transmembrane helix</keyword>
<sequence>MEPQHSAPSRRGRSLWVEEPARRPRMPDPVREAAVRAVLIISVTMVQAMIAALFALAGSWLALPTMLCAVLSVVAATWSVLDVWVTRQVWRQRHGVVSVPSSTARAGRGPRSLRHF</sequence>
<evidence type="ECO:0000313" key="4">
    <source>
        <dbReference type="Proteomes" id="UP001499895"/>
    </source>
</evidence>
<proteinExistence type="predicted"/>
<organism evidence="3 4">
    <name type="scientific">Streptomyces stramineus</name>
    <dbReference type="NCBI Taxonomy" id="173861"/>
    <lineage>
        <taxon>Bacteria</taxon>
        <taxon>Bacillati</taxon>
        <taxon>Actinomycetota</taxon>
        <taxon>Actinomycetes</taxon>
        <taxon>Kitasatosporales</taxon>
        <taxon>Streptomycetaceae</taxon>
        <taxon>Streptomyces</taxon>
    </lineage>
</organism>
<keyword evidence="2" id="KW-0812">Transmembrane</keyword>
<protein>
    <submittedName>
        <fullName evidence="3">Uncharacterized protein</fullName>
    </submittedName>
</protein>
<feature type="region of interest" description="Disordered" evidence="1">
    <location>
        <begin position="1"/>
        <end position="27"/>
    </location>
</feature>
<keyword evidence="2" id="KW-0472">Membrane</keyword>
<dbReference type="RefSeq" id="WP_425581667.1">
    <property type="nucleotide sequence ID" value="NZ_BAAAHB010000120.1"/>
</dbReference>
<reference evidence="4" key="1">
    <citation type="journal article" date="2019" name="Int. J. Syst. Evol. Microbiol.">
        <title>The Global Catalogue of Microorganisms (GCM) 10K type strain sequencing project: providing services to taxonomists for standard genome sequencing and annotation.</title>
        <authorList>
            <consortium name="The Broad Institute Genomics Platform"/>
            <consortium name="The Broad Institute Genome Sequencing Center for Infectious Disease"/>
            <person name="Wu L."/>
            <person name="Ma J."/>
        </authorList>
    </citation>
    <scope>NUCLEOTIDE SEQUENCE [LARGE SCALE GENOMIC DNA]</scope>
    <source>
        <strain evidence="4">JCM 10649</strain>
    </source>
</reference>
<accession>A0ABP3L5H5</accession>
<feature type="transmembrane region" description="Helical" evidence="2">
    <location>
        <begin position="33"/>
        <end position="55"/>
    </location>
</feature>
<evidence type="ECO:0000256" key="2">
    <source>
        <dbReference type="SAM" id="Phobius"/>
    </source>
</evidence>